<organism evidence="2 3">
    <name type="scientific">Prescottella soli</name>
    <dbReference type="NCBI Taxonomy" id="1543852"/>
    <lineage>
        <taxon>Bacteria</taxon>
        <taxon>Bacillati</taxon>
        <taxon>Actinomycetota</taxon>
        <taxon>Actinomycetes</taxon>
        <taxon>Mycobacteriales</taxon>
        <taxon>Nocardiaceae</taxon>
        <taxon>Prescottella</taxon>
    </lineage>
</organism>
<evidence type="ECO:0000313" key="3">
    <source>
        <dbReference type="Proteomes" id="UP001629744"/>
    </source>
</evidence>
<gene>
    <name evidence="2" type="ORF">ABEU19_001642</name>
</gene>
<reference evidence="2 3" key="1">
    <citation type="submission" date="2023-11" db="EMBL/GenBank/DDBJ databases">
        <authorList>
            <person name="Val-Calvo J."/>
            <person name="Scortti M."/>
            <person name="Vazquez-Boland J."/>
        </authorList>
    </citation>
    <scope>NUCLEOTIDE SEQUENCE [LARGE SCALE GENOMIC DNA]</scope>
    <source>
        <strain evidence="2 3">DSM 46662</strain>
    </source>
</reference>
<proteinExistence type="predicted"/>
<feature type="chain" id="PRO_5046010126" evidence="1">
    <location>
        <begin position="22"/>
        <end position="111"/>
    </location>
</feature>
<comment type="caution">
    <text evidence="2">The sequence shown here is derived from an EMBL/GenBank/DDBJ whole genome shotgun (WGS) entry which is preliminary data.</text>
</comment>
<keyword evidence="3" id="KW-1185">Reference proteome</keyword>
<evidence type="ECO:0000256" key="1">
    <source>
        <dbReference type="SAM" id="SignalP"/>
    </source>
</evidence>
<evidence type="ECO:0000313" key="2">
    <source>
        <dbReference type="EMBL" id="MFM1728169.1"/>
    </source>
</evidence>
<feature type="signal peptide" evidence="1">
    <location>
        <begin position="1"/>
        <end position="21"/>
    </location>
</feature>
<protein>
    <submittedName>
        <fullName evidence="2">Uncharacterized protein</fullName>
    </submittedName>
</protein>
<dbReference type="EMBL" id="JBDLNU010000002">
    <property type="protein sequence ID" value="MFM1728169.1"/>
    <property type="molecule type" value="Genomic_DNA"/>
</dbReference>
<keyword evidence="1" id="KW-0732">Signal</keyword>
<dbReference type="Proteomes" id="UP001629744">
    <property type="component" value="Unassembled WGS sequence"/>
</dbReference>
<dbReference type="RefSeq" id="WP_348612088.1">
    <property type="nucleotide sequence ID" value="NZ_CP157276.1"/>
</dbReference>
<name>A0ABW9FRD9_9NOCA</name>
<sequence length="111" mass="11716">MTTLVISGRIVAIIMNARAFADSPAMMYASGTAITIEAIVWMNAIRSDRSDAPRETDDPKNLAKLSSVNPEESVVKLARSVLATGITNAIRSSAISGSTSSQGSTERLFIA</sequence>
<accession>A0ABW9FRD9</accession>